<dbReference type="Proteomes" id="UP001158986">
    <property type="component" value="Unassembled WGS sequence"/>
</dbReference>
<proteinExistence type="predicted"/>
<protein>
    <submittedName>
        <fullName evidence="1">Uncharacterized protein</fullName>
    </submittedName>
</protein>
<reference evidence="1 2" key="1">
    <citation type="submission" date="2021-11" db="EMBL/GenBank/DDBJ databases">
        <authorList>
            <person name="Islam A."/>
            <person name="Islam S."/>
            <person name="Flora M.S."/>
            <person name="Rahman M."/>
            <person name="Ziaur R.M."/>
            <person name="Epstein J.H."/>
            <person name="Hassan M."/>
            <person name="Klassen M."/>
            <person name="Woodard K."/>
            <person name="Webb A."/>
            <person name="Webby R.J."/>
            <person name="El Zowalaty M.E."/>
        </authorList>
    </citation>
    <scope>NUCLEOTIDE SEQUENCE [LARGE SCALE GENOMIC DNA]</scope>
    <source>
        <strain evidence="1">Pbs1</strain>
    </source>
</reference>
<gene>
    <name evidence="1" type="ORF">PBS001_LOCUS5739</name>
</gene>
<sequence>MRRKIVLCGSLTCDAGRWFYLGSVAFEQFVSDLFNMAHVGDKRMMAAETARWADNQRVLDKKYDDDYSRPFESNRDRNC</sequence>
<accession>A0ABN8D514</accession>
<comment type="caution">
    <text evidence="1">The sequence shown here is derived from an EMBL/GenBank/DDBJ whole genome shotgun (WGS) entry which is preliminary data.</text>
</comment>
<evidence type="ECO:0000313" key="1">
    <source>
        <dbReference type="EMBL" id="CAH0519206.1"/>
    </source>
</evidence>
<evidence type="ECO:0000313" key="2">
    <source>
        <dbReference type="Proteomes" id="UP001158986"/>
    </source>
</evidence>
<keyword evidence="2" id="KW-1185">Reference proteome</keyword>
<name>A0ABN8D514_9STRA</name>
<organism evidence="1 2">
    <name type="scientific">Peronospora belbahrii</name>
    <dbReference type="NCBI Taxonomy" id="622444"/>
    <lineage>
        <taxon>Eukaryota</taxon>
        <taxon>Sar</taxon>
        <taxon>Stramenopiles</taxon>
        <taxon>Oomycota</taxon>
        <taxon>Peronosporomycetes</taxon>
        <taxon>Peronosporales</taxon>
        <taxon>Peronosporaceae</taxon>
        <taxon>Peronospora</taxon>
    </lineage>
</organism>
<dbReference type="EMBL" id="CAKLCB010000285">
    <property type="protein sequence ID" value="CAH0519206.1"/>
    <property type="molecule type" value="Genomic_DNA"/>
</dbReference>